<accession>A0A1N7RUK4</accession>
<sequence>MWHFPVAIPPSLSVWAVFMSVLITQLGVPIPAAPMLVFGGTMAAMGQTSYVNVVCAAVVATLLADSLWFFTGRAYGRRLLNYLVRFSLSLDTTVRVARNTYERYGAPILTVAKFLPGLGLISAPLLGTTAIGVGVFLWWDLVGATLWASAWVIGGVALHDQIVQLVLLVRQNGGTIFDAFAAIFIAALLYRWVRRLQFRRWLAHTRITPDQLDALMKSNEPPLILDARPHSVREKESHRIAGARPLDLDSPEPIHPELLNRPIVVYCVCPNEATAKRIVSQLHRKNIHHIRALKGGLDAWEKRGYPVEPLPPDFNTAMAHMIEDQGNEGEYTVRARLAKHAR</sequence>
<dbReference type="PANTHER" id="PTHR42709:SF6">
    <property type="entry name" value="UNDECAPRENYL PHOSPHATE TRANSPORTER A"/>
    <property type="match status" value="1"/>
</dbReference>
<keyword evidence="2" id="KW-1003">Cell membrane</keyword>
<feature type="transmembrane region" description="Helical" evidence="6">
    <location>
        <begin position="114"/>
        <end position="139"/>
    </location>
</feature>
<dbReference type="STRING" id="1247936.BN2475_150068"/>
<keyword evidence="4 6" id="KW-1133">Transmembrane helix</keyword>
<proteinExistence type="predicted"/>
<feature type="transmembrane region" description="Helical" evidence="6">
    <location>
        <begin position="50"/>
        <end position="70"/>
    </location>
</feature>
<dbReference type="Pfam" id="PF00581">
    <property type="entry name" value="Rhodanese"/>
    <property type="match status" value="1"/>
</dbReference>
<dbReference type="InterPro" id="IPR001763">
    <property type="entry name" value="Rhodanese-like_dom"/>
</dbReference>
<feature type="transmembrane region" description="Helical" evidence="6">
    <location>
        <begin position="12"/>
        <end position="38"/>
    </location>
</feature>
<dbReference type="PANTHER" id="PTHR42709">
    <property type="entry name" value="ALKALINE PHOSPHATASE LIKE PROTEIN"/>
    <property type="match status" value="1"/>
</dbReference>
<feature type="transmembrane region" description="Helical" evidence="6">
    <location>
        <begin position="146"/>
        <end position="169"/>
    </location>
</feature>
<dbReference type="EMBL" id="CYGX02000015">
    <property type="protein sequence ID" value="SIT38393.1"/>
    <property type="molecule type" value="Genomic_DNA"/>
</dbReference>
<dbReference type="Pfam" id="PF09335">
    <property type="entry name" value="VTT_dom"/>
    <property type="match status" value="1"/>
</dbReference>
<evidence type="ECO:0000256" key="1">
    <source>
        <dbReference type="ARBA" id="ARBA00004651"/>
    </source>
</evidence>
<dbReference type="OrthoDB" id="21108at2"/>
<keyword evidence="3 6" id="KW-0812">Transmembrane</keyword>
<dbReference type="InterPro" id="IPR036873">
    <property type="entry name" value="Rhodanese-like_dom_sf"/>
</dbReference>
<dbReference type="SUPFAM" id="SSF52821">
    <property type="entry name" value="Rhodanese/Cell cycle control phosphatase"/>
    <property type="match status" value="1"/>
</dbReference>
<feature type="domain" description="Rhodanese" evidence="7">
    <location>
        <begin position="218"/>
        <end position="309"/>
    </location>
</feature>
<dbReference type="Proteomes" id="UP000187012">
    <property type="component" value="Unassembled WGS sequence"/>
</dbReference>
<evidence type="ECO:0000256" key="3">
    <source>
        <dbReference type="ARBA" id="ARBA00022692"/>
    </source>
</evidence>
<gene>
    <name evidence="8" type="ORF">BN2475_150068</name>
</gene>
<organism evidence="8 9">
    <name type="scientific">Paraburkholderia ribeironis</name>
    <dbReference type="NCBI Taxonomy" id="1247936"/>
    <lineage>
        <taxon>Bacteria</taxon>
        <taxon>Pseudomonadati</taxon>
        <taxon>Pseudomonadota</taxon>
        <taxon>Betaproteobacteria</taxon>
        <taxon>Burkholderiales</taxon>
        <taxon>Burkholderiaceae</taxon>
        <taxon>Paraburkholderia</taxon>
    </lineage>
</organism>
<dbReference type="GO" id="GO:0005886">
    <property type="term" value="C:plasma membrane"/>
    <property type="evidence" value="ECO:0007669"/>
    <property type="project" value="UniProtKB-SubCell"/>
</dbReference>
<reference evidence="8 9" key="1">
    <citation type="submission" date="2016-12" db="EMBL/GenBank/DDBJ databases">
        <authorList>
            <person name="Song W.-J."/>
            <person name="Kurnit D.M."/>
        </authorList>
    </citation>
    <scope>NUCLEOTIDE SEQUENCE [LARGE SCALE GENOMIC DNA]</scope>
    <source>
        <strain evidence="8 9">STM7296</strain>
    </source>
</reference>
<evidence type="ECO:0000313" key="8">
    <source>
        <dbReference type="EMBL" id="SIT38393.1"/>
    </source>
</evidence>
<evidence type="ECO:0000256" key="6">
    <source>
        <dbReference type="SAM" id="Phobius"/>
    </source>
</evidence>
<dbReference type="PROSITE" id="PS50206">
    <property type="entry name" value="RHODANESE_3"/>
    <property type="match status" value="1"/>
</dbReference>
<name>A0A1N7RUK4_9BURK</name>
<dbReference type="RefSeq" id="WP_094779103.1">
    <property type="nucleotide sequence ID" value="NZ_CYGX02000015.1"/>
</dbReference>
<dbReference type="AlphaFoldDB" id="A0A1N7RUK4"/>
<feature type="transmembrane region" description="Helical" evidence="6">
    <location>
        <begin position="175"/>
        <end position="193"/>
    </location>
</feature>
<evidence type="ECO:0000256" key="5">
    <source>
        <dbReference type="ARBA" id="ARBA00023136"/>
    </source>
</evidence>
<protein>
    <submittedName>
        <fullName evidence="8">Putative transmembrane protein</fullName>
    </submittedName>
</protein>
<comment type="subcellular location">
    <subcellularLocation>
        <location evidence="1">Cell membrane</location>
        <topology evidence="1">Multi-pass membrane protein</topology>
    </subcellularLocation>
</comment>
<evidence type="ECO:0000313" key="9">
    <source>
        <dbReference type="Proteomes" id="UP000187012"/>
    </source>
</evidence>
<keyword evidence="5 6" id="KW-0472">Membrane</keyword>
<dbReference type="Gene3D" id="3.40.250.10">
    <property type="entry name" value="Rhodanese-like domain"/>
    <property type="match status" value="1"/>
</dbReference>
<dbReference type="InterPro" id="IPR051311">
    <property type="entry name" value="DedA_domain"/>
</dbReference>
<evidence type="ECO:0000256" key="4">
    <source>
        <dbReference type="ARBA" id="ARBA00022989"/>
    </source>
</evidence>
<evidence type="ECO:0000259" key="7">
    <source>
        <dbReference type="PROSITE" id="PS50206"/>
    </source>
</evidence>
<evidence type="ECO:0000256" key="2">
    <source>
        <dbReference type="ARBA" id="ARBA00022475"/>
    </source>
</evidence>
<dbReference type="InterPro" id="IPR032816">
    <property type="entry name" value="VTT_dom"/>
</dbReference>
<keyword evidence="9" id="KW-1185">Reference proteome</keyword>